<keyword evidence="2" id="KW-0677">Repeat</keyword>
<dbReference type="SUPFAM" id="SSF50978">
    <property type="entry name" value="WD40 repeat-like"/>
    <property type="match status" value="1"/>
</dbReference>
<name>A0ABM0MQB8_SACKO</name>
<keyword evidence="1 4" id="KW-0853">WD repeat</keyword>
<dbReference type="Gene3D" id="2.130.10.10">
    <property type="entry name" value="YVTN repeat-like/Quinoprotein amine dehydrogenase"/>
    <property type="match status" value="2"/>
</dbReference>
<reference evidence="7" key="1">
    <citation type="submission" date="2025-08" db="UniProtKB">
        <authorList>
            <consortium name="RefSeq"/>
        </authorList>
    </citation>
    <scope>IDENTIFICATION</scope>
    <source>
        <tissue evidence="7">Testes</tissue>
    </source>
</reference>
<dbReference type="PROSITE" id="PS50294">
    <property type="entry name" value="WD_REPEATS_REGION"/>
    <property type="match status" value="2"/>
</dbReference>
<evidence type="ECO:0000256" key="3">
    <source>
        <dbReference type="ARBA" id="ARBA00038343"/>
    </source>
</evidence>
<evidence type="ECO:0000256" key="1">
    <source>
        <dbReference type="ARBA" id="ARBA00022574"/>
    </source>
</evidence>
<feature type="compositionally biased region" description="Acidic residues" evidence="5">
    <location>
        <begin position="140"/>
        <end position="159"/>
    </location>
</feature>
<gene>
    <name evidence="7" type="primary">LOC100379073</name>
</gene>
<proteinExistence type="inferred from homology"/>
<dbReference type="PANTHER" id="PTHR16017">
    <property type="entry name" value="GASTRULATION DEFECTIVE PROTEIN 1-RELATED"/>
    <property type="match status" value="1"/>
</dbReference>
<dbReference type="InterPro" id="IPR001680">
    <property type="entry name" value="WD40_rpt"/>
</dbReference>
<dbReference type="PANTHER" id="PTHR16017:SF0">
    <property type="entry name" value="WD REPEAT-CONTAINING PROTEIN 70"/>
    <property type="match status" value="1"/>
</dbReference>
<evidence type="ECO:0000256" key="4">
    <source>
        <dbReference type="PROSITE-ProRule" id="PRU00221"/>
    </source>
</evidence>
<dbReference type="InterPro" id="IPR036322">
    <property type="entry name" value="WD40_repeat_dom_sf"/>
</dbReference>
<dbReference type="InterPro" id="IPR051858">
    <property type="entry name" value="WD_repeat_GAD-1"/>
</dbReference>
<comment type="similarity">
    <text evidence="3">Belongs to the WD repeat GAD-1 family.</text>
</comment>
<evidence type="ECO:0000313" key="7">
    <source>
        <dbReference type="RefSeq" id="XP_006822209.1"/>
    </source>
</evidence>
<feature type="compositionally biased region" description="Basic and acidic residues" evidence="5">
    <location>
        <begin position="128"/>
        <end position="138"/>
    </location>
</feature>
<dbReference type="SMART" id="SM00320">
    <property type="entry name" value="WD40"/>
    <property type="match status" value="6"/>
</dbReference>
<feature type="compositionally biased region" description="Basic and acidic residues" evidence="5">
    <location>
        <begin position="85"/>
        <end position="100"/>
    </location>
</feature>
<feature type="compositionally biased region" description="Basic and acidic residues" evidence="5">
    <location>
        <begin position="545"/>
        <end position="561"/>
    </location>
</feature>
<dbReference type="InterPro" id="IPR020472">
    <property type="entry name" value="WD40_PAC1"/>
</dbReference>
<feature type="repeat" description="WD" evidence="4">
    <location>
        <begin position="172"/>
        <end position="213"/>
    </location>
</feature>
<feature type="region of interest" description="Disordered" evidence="5">
    <location>
        <begin position="545"/>
        <end position="569"/>
    </location>
</feature>
<feature type="repeat" description="WD" evidence="4">
    <location>
        <begin position="368"/>
        <end position="403"/>
    </location>
</feature>
<feature type="region of interest" description="Disordered" evidence="5">
    <location>
        <begin position="1"/>
        <end position="52"/>
    </location>
</feature>
<dbReference type="PROSITE" id="PS50082">
    <property type="entry name" value="WD_REPEATS_2"/>
    <property type="match status" value="4"/>
</dbReference>
<dbReference type="GeneID" id="100379073"/>
<feature type="repeat" description="WD" evidence="4">
    <location>
        <begin position="321"/>
        <end position="355"/>
    </location>
</feature>
<evidence type="ECO:0000256" key="2">
    <source>
        <dbReference type="ARBA" id="ARBA00022737"/>
    </source>
</evidence>
<sequence>MAADRVTSGFGSFGPPKPTKPATSKGFGTHVESSVSSESGKNKKVDDNMDEDDAMSKMMGFAGFGKKARSFDLDTMLEQTKKTAMEISKKNLEVADKTEDNSESEDDMIGPPLPPGFSKESSSNDRTQNTEKTKRLSANEDSDDEDSDDDDDDDDDEESLEKKIPATHEITLEHGDKAVSAICLDPAGARLATGSYDFDVRFWDFAAMDITLRSFRTFRPCECHQIRSLQYSNTGDAILIISGNSQAKIVDRDGFEVMECVKGDQYITDMANTKGHTAMLNGGGWNPKVKEEFITCSNDGTVRIWDLNATKQKRVIKLRQSNGRRTIPTTCSYSRDGKLVASGCQDGSLQVWDIKRHMVFPAYKNMTAHTNGTDTSCVCFSYDNRTLASRGGDDTLKLWDFRNFKKPLAVVQDLTNYFPMTDCLFSPDDKLVVTGTSVKKNAGAGKLMFFNRQTLEKVAILPVNQSSVIRCLWHPRLNQIIVGCANGETKVYYNPEKSYNGAKLCVAKKQNRVKQMEFVVNQHIITPHALPLFRDSNMTGKLARKQLDKDRKDPVRSHRPDLPITSGKGGRVAAIGGTLTSYIVSSIAKRKADDSNPREAILRHAKEAAENPMWVTPAYQKTQPVP</sequence>
<dbReference type="InterPro" id="IPR019775">
    <property type="entry name" value="WD40_repeat_CS"/>
</dbReference>
<keyword evidence="6" id="KW-1185">Reference proteome</keyword>
<dbReference type="PROSITE" id="PS00678">
    <property type="entry name" value="WD_REPEATS_1"/>
    <property type="match status" value="1"/>
</dbReference>
<accession>A0ABM0MQB8</accession>
<evidence type="ECO:0000256" key="5">
    <source>
        <dbReference type="SAM" id="MobiDB-lite"/>
    </source>
</evidence>
<feature type="non-terminal residue" evidence="7">
    <location>
        <position position="626"/>
    </location>
</feature>
<protein>
    <submittedName>
        <fullName evidence="7">WD repeat-containing protein 70-like</fullName>
    </submittedName>
</protein>
<feature type="repeat" description="WD" evidence="4">
    <location>
        <begin position="273"/>
        <end position="315"/>
    </location>
</feature>
<dbReference type="PRINTS" id="PR00320">
    <property type="entry name" value="GPROTEINBRPT"/>
</dbReference>
<dbReference type="Proteomes" id="UP000694865">
    <property type="component" value="Unplaced"/>
</dbReference>
<evidence type="ECO:0000313" key="6">
    <source>
        <dbReference type="Proteomes" id="UP000694865"/>
    </source>
</evidence>
<organism evidence="6 7">
    <name type="scientific">Saccoglossus kowalevskii</name>
    <name type="common">Acorn worm</name>
    <dbReference type="NCBI Taxonomy" id="10224"/>
    <lineage>
        <taxon>Eukaryota</taxon>
        <taxon>Metazoa</taxon>
        <taxon>Hemichordata</taxon>
        <taxon>Enteropneusta</taxon>
        <taxon>Harrimaniidae</taxon>
        <taxon>Saccoglossus</taxon>
    </lineage>
</organism>
<dbReference type="InterPro" id="IPR015943">
    <property type="entry name" value="WD40/YVTN_repeat-like_dom_sf"/>
</dbReference>
<dbReference type="Pfam" id="PF00400">
    <property type="entry name" value="WD40"/>
    <property type="match status" value="4"/>
</dbReference>
<feature type="region of interest" description="Disordered" evidence="5">
    <location>
        <begin position="85"/>
        <end position="168"/>
    </location>
</feature>
<dbReference type="RefSeq" id="XP_006822209.1">
    <property type="nucleotide sequence ID" value="XM_006822146.1"/>
</dbReference>